<name>A0ABP0GZW0_CLALP</name>
<keyword evidence="2" id="KW-0812">Transmembrane</keyword>
<comment type="caution">
    <text evidence="3">The sequence shown here is derived from an EMBL/GenBank/DDBJ whole genome shotgun (WGS) entry which is preliminary data.</text>
</comment>
<evidence type="ECO:0000313" key="4">
    <source>
        <dbReference type="Proteomes" id="UP001642483"/>
    </source>
</evidence>
<keyword evidence="2" id="KW-0472">Membrane</keyword>
<feature type="compositionally biased region" description="Polar residues" evidence="1">
    <location>
        <begin position="308"/>
        <end position="327"/>
    </location>
</feature>
<dbReference type="Proteomes" id="UP001642483">
    <property type="component" value="Unassembled WGS sequence"/>
</dbReference>
<evidence type="ECO:0000256" key="2">
    <source>
        <dbReference type="SAM" id="Phobius"/>
    </source>
</evidence>
<protein>
    <recommendedName>
        <fullName evidence="5">CUB domain-containing protein</fullName>
    </recommendedName>
</protein>
<keyword evidence="4" id="KW-1185">Reference proteome</keyword>
<sequence>MQKLLFLTFVPVPRAAKSQPNRTESVLPTHHDLLHDIFVSHIIVFESCIAAFKTGLTEFVNYLLKEKRRVMKVFQTLILVVSLLGVLENHVTVGCDNSILQSFGTERYNPRKSENCTWTFVPPENRTDLMLILRFTTLALYTDGFPNNVITLPDGTVLPKMSRINSNKKMCTKYIAKNMQTKECNYELASSYCPLQNNRTLDSWPPKLRATTQEATFRHATGSFYLNFYFDYLYIPCTESKLPSPPSTEMEPIQSTGSITAAIVLGILLIIVVVAFVLFALKCRNNRKLPNKQRHDYAYVNVNGHASQPSASFRNTQQPERTGSGASRSKKNENDYVYAGPGSSPYLQPLRASVKQIENGKPAPQNISNYESPYNMIPEQESVPNVLYHTYNDSPTG</sequence>
<dbReference type="EMBL" id="CAWYQH010000163">
    <property type="protein sequence ID" value="CAK8697254.1"/>
    <property type="molecule type" value="Genomic_DNA"/>
</dbReference>
<keyword evidence="2" id="KW-1133">Transmembrane helix</keyword>
<accession>A0ABP0GZW0</accession>
<evidence type="ECO:0008006" key="5">
    <source>
        <dbReference type="Google" id="ProtNLM"/>
    </source>
</evidence>
<gene>
    <name evidence="3" type="ORF">CVLEPA_LOCUS30515</name>
</gene>
<reference evidence="3 4" key="1">
    <citation type="submission" date="2024-02" db="EMBL/GenBank/DDBJ databases">
        <authorList>
            <person name="Daric V."/>
            <person name="Darras S."/>
        </authorList>
    </citation>
    <scope>NUCLEOTIDE SEQUENCE [LARGE SCALE GENOMIC DNA]</scope>
</reference>
<feature type="transmembrane region" description="Helical" evidence="2">
    <location>
        <begin position="259"/>
        <end position="281"/>
    </location>
</feature>
<feature type="region of interest" description="Disordered" evidence="1">
    <location>
        <begin position="308"/>
        <end position="373"/>
    </location>
</feature>
<proteinExistence type="predicted"/>
<organism evidence="3 4">
    <name type="scientific">Clavelina lepadiformis</name>
    <name type="common">Light-bulb sea squirt</name>
    <name type="synonym">Ascidia lepadiformis</name>
    <dbReference type="NCBI Taxonomy" id="159417"/>
    <lineage>
        <taxon>Eukaryota</taxon>
        <taxon>Metazoa</taxon>
        <taxon>Chordata</taxon>
        <taxon>Tunicata</taxon>
        <taxon>Ascidiacea</taxon>
        <taxon>Aplousobranchia</taxon>
        <taxon>Clavelinidae</taxon>
        <taxon>Clavelina</taxon>
    </lineage>
</organism>
<evidence type="ECO:0000256" key="1">
    <source>
        <dbReference type="SAM" id="MobiDB-lite"/>
    </source>
</evidence>
<evidence type="ECO:0000313" key="3">
    <source>
        <dbReference type="EMBL" id="CAK8697254.1"/>
    </source>
</evidence>